<organism evidence="1 2">
    <name type="scientific">Halobacillus andaensis</name>
    <dbReference type="NCBI Taxonomy" id="1176239"/>
    <lineage>
        <taxon>Bacteria</taxon>
        <taxon>Bacillati</taxon>
        <taxon>Bacillota</taxon>
        <taxon>Bacilli</taxon>
        <taxon>Bacillales</taxon>
        <taxon>Bacillaceae</taxon>
        <taxon>Halobacillus</taxon>
    </lineage>
</organism>
<proteinExistence type="predicted"/>
<keyword evidence="2" id="KW-1185">Reference proteome</keyword>
<sequence>MKKKKLIIVTLLLFVVLTGVFIFTSNSPGPGDLPENSAIKEEIESTLGGVKIDEIVDRQQVGDDHAFFPFITDDGQRGMSVWKVENRKWTIGASDNGGEPSLWKIDPQDPETFYIIYHLDPDDDVDKIDFYMKRERNYHVTGEHQSYVPQIMAKEEVDVSGGYGAQPAPKIWKELQNQLNTLAQPDNNGANGLFSSSHPNPHLQMLYVPYDDEGEFSRLEQTLGNQSFTNGEQMDLIIWMDPLELEEEQIQ</sequence>
<name>A0A917EYP4_HALAA</name>
<dbReference type="Proteomes" id="UP000660110">
    <property type="component" value="Unassembled WGS sequence"/>
</dbReference>
<dbReference type="RefSeq" id="WP_188377913.1">
    <property type="nucleotide sequence ID" value="NZ_BMEL01000003.1"/>
</dbReference>
<gene>
    <name evidence="1" type="ORF">GCM10010954_25740</name>
</gene>
<reference evidence="1" key="1">
    <citation type="journal article" date="2014" name="Int. J. Syst. Evol. Microbiol.">
        <title>Complete genome sequence of Corynebacterium casei LMG S-19264T (=DSM 44701T), isolated from a smear-ripened cheese.</title>
        <authorList>
            <consortium name="US DOE Joint Genome Institute (JGI-PGF)"/>
            <person name="Walter F."/>
            <person name="Albersmeier A."/>
            <person name="Kalinowski J."/>
            <person name="Ruckert C."/>
        </authorList>
    </citation>
    <scope>NUCLEOTIDE SEQUENCE</scope>
    <source>
        <strain evidence="1">CGMCC 1.12153</strain>
    </source>
</reference>
<dbReference type="AlphaFoldDB" id="A0A917EYP4"/>
<evidence type="ECO:0000313" key="2">
    <source>
        <dbReference type="Proteomes" id="UP000660110"/>
    </source>
</evidence>
<accession>A0A917EYP4</accession>
<protein>
    <submittedName>
        <fullName evidence="1">Uncharacterized protein</fullName>
    </submittedName>
</protein>
<evidence type="ECO:0000313" key="1">
    <source>
        <dbReference type="EMBL" id="GGF25689.1"/>
    </source>
</evidence>
<reference evidence="1" key="2">
    <citation type="submission" date="2020-09" db="EMBL/GenBank/DDBJ databases">
        <authorList>
            <person name="Sun Q."/>
            <person name="Zhou Y."/>
        </authorList>
    </citation>
    <scope>NUCLEOTIDE SEQUENCE</scope>
    <source>
        <strain evidence="1">CGMCC 1.12153</strain>
    </source>
</reference>
<dbReference type="EMBL" id="BMEL01000003">
    <property type="protein sequence ID" value="GGF25689.1"/>
    <property type="molecule type" value="Genomic_DNA"/>
</dbReference>
<comment type="caution">
    <text evidence="1">The sequence shown here is derived from an EMBL/GenBank/DDBJ whole genome shotgun (WGS) entry which is preliminary data.</text>
</comment>